<protein>
    <submittedName>
        <fullName evidence="3">Uncharacterized protein</fullName>
    </submittedName>
</protein>
<keyword evidence="1" id="KW-0812">Transmembrane</keyword>
<keyword evidence="4" id="KW-1185">Reference proteome</keyword>
<organism evidence="4">
    <name type="scientific">Perkinsus marinus (strain ATCC 50983 / TXsc)</name>
    <dbReference type="NCBI Taxonomy" id="423536"/>
    <lineage>
        <taxon>Eukaryota</taxon>
        <taxon>Sar</taxon>
        <taxon>Alveolata</taxon>
        <taxon>Perkinsozoa</taxon>
        <taxon>Perkinsea</taxon>
        <taxon>Perkinsida</taxon>
        <taxon>Perkinsidae</taxon>
        <taxon>Perkinsus</taxon>
    </lineage>
</organism>
<evidence type="ECO:0000313" key="3">
    <source>
        <dbReference type="EMBL" id="EER08828.1"/>
    </source>
</evidence>
<gene>
    <name evidence="3" type="ORF">Pmar_PMAR014383</name>
</gene>
<feature type="transmembrane region" description="Helical" evidence="1">
    <location>
        <begin position="93"/>
        <end position="114"/>
    </location>
</feature>
<dbReference type="EMBL" id="GG678692">
    <property type="protein sequence ID" value="EER08828.1"/>
    <property type="molecule type" value="Genomic_DNA"/>
</dbReference>
<dbReference type="RefSeq" id="XP_002777012.1">
    <property type="nucleotide sequence ID" value="XM_002776966.1"/>
</dbReference>
<proteinExistence type="predicted"/>
<evidence type="ECO:0000256" key="2">
    <source>
        <dbReference type="SAM" id="SignalP"/>
    </source>
</evidence>
<feature type="chain" id="PRO_5002954791" evidence="2">
    <location>
        <begin position="27"/>
        <end position="149"/>
    </location>
</feature>
<evidence type="ECO:0000256" key="1">
    <source>
        <dbReference type="SAM" id="Phobius"/>
    </source>
</evidence>
<dbReference type="AlphaFoldDB" id="C5L365"/>
<dbReference type="OrthoDB" id="461361at2759"/>
<keyword evidence="1" id="KW-1133">Transmembrane helix</keyword>
<reference evidence="3 4" key="1">
    <citation type="submission" date="2008-07" db="EMBL/GenBank/DDBJ databases">
        <authorList>
            <person name="El-Sayed N."/>
            <person name="Caler E."/>
            <person name="Inman J."/>
            <person name="Amedeo P."/>
            <person name="Hass B."/>
            <person name="Wortman J."/>
        </authorList>
    </citation>
    <scope>NUCLEOTIDE SEQUENCE [LARGE SCALE GENOMIC DNA]</scope>
    <source>
        <strain evidence="4">ATCC 50983 / TXsc</strain>
    </source>
</reference>
<evidence type="ECO:0000313" key="4">
    <source>
        <dbReference type="Proteomes" id="UP000007800"/>
    </source>
</evidence>
<accession>C5L365</accession>
<feature type="signal peptide" evidence="2">
    <location>
        <begin position="1"/>
        <end position="26"/>
    </location>
</feature>
<sequence length="149" mass="16330">MSIALKATRILLFLGIIAVPIPAPQSELTFNTPPAVPGAIEYFDKMLNATMDALGDMVYSDQDSNATLPNGDISGNTTGFMAAVEEFFSPTQLIASLVGTILTFIILCCMDRLAKRFRRWANARVVAKLVPSHETLEEGEESEVDYYVH</sequence>
<dbReference type="InParanoid" id="C5L365"/>
<keyword evidence="1" id="KW-0472">Membrane</keyword>
<name>C5L365_PERM5</name>
<dbReference type="Proteomes" id="UP000007800">
    <property type="component" value="Unassembled WGS sequence"/>
</dbReference>
<dbReference type="GeneID" id="9043415"/>
<keyword evidence="2" id="KW-0732">Signal</keyword>